<keyword evidence="5" id="KW-0864">Zinc transport</keyword>
<dbReference type="Pfam" id="PF01297">
    <property type="entry name" value="ZnuA"/>
    <property type="match status" value="1"/>
</dbReference>
<dbReference type="Proteomes" id="UP001215549">
    <property type="component" value="Chromosome"/>
</dbReference>
<accession>A0AA45W8L1</accession>
<keyword evidence="11" id="KW-1185">Reference proteome</keyword>
<protein>
    <recommendedName>
        <fullName evidence="2">High-affinity zinc uptake system protein ZnuA</fullName>
    </recommendedName>
</protein>
<dbReference type="EMBL" id="CP067140">
    <property type="protein sequence ID" value="WCR02658.1"/>
    <property type="molecule type" value="Genomic_DNA"/>
</dbReference>
<evidence type="ECO:0000313" key="8">
    <source>
        <dbReference type="EMBL" id="SIT17488.1"/>
    </source>
</evidence>
<evidence type="ECO:0000256" key="5">
    <source>
        <dbReference type="ARBA" id="ARBA00022906"/>
    </source>
</evidence>
<dbReference type="InterPro" id="IPR050492">
    <property type="entry name" value="Bact_metal-bind_prot9"/>
</dbReference>
<reference evidence="9 11" key="2">
    <citation type="submission" date="2021-01" db="EMBL/GenBank/DDBJ databases">
        <title>Biogeographic distribution of Paracoccus.</title>
        <authorList>
            <person name="Hollensteiner J."/>
            <person name="Leineberger J."/>
            <person name="Brinkhoff T."/>
            <person name="Daniel R."/>
        </authorList>
    </citation>
    <scope>NUCLEOTIDE SEQUENCE [LARGE SCALE GENOMIC DNA]</scope>
    <source>
        <strain evidence="9 11">DSM 18447</strain>
    </source>
</reference>
<dbReference type="InterPro" id="IPR006127">
    <property type="entry name" value="ZnuA-like"/>
</dbReference>
<evidence type="ECO:0000313" key="9">
    <source>
        <dbReference type="EMBL" id="WCR02658.1"/>
    </source>
</evidence>
<sequence length="355" mass="38053">MRLTTSTAILTLFAAPAFAEPPQVVTDIPTTGSLVQQVMGDLGEVRVLIGEGADPHHFQLRPSDARGLQSADLLVWIGPELTPWLERTVENFGDGEAIALLNVPGTHVQEFGAEHGDHDHAHEHGEEHADGHDHGHGNHAEDEHAEDEHGHDHDHAGEEHGEHEAHEGHDEHEGHEGHDHDGIDPHAWLDPANAQLWLSSIAEALAARDPDNAETYAANAEAAIREIEALEQEITARLEPVQAQSFVVFHDAYGYFTNHFGLQPGISVSLGDASSPSAARLKDVSSRIAESGAKCAFPEYGHDPALIDSATEGSNVRIGGELDPAGRGLEAGTALYGNLLQNMGNTIADCLTETE</sequence>
<gene>
    <name evidence="9" type="ORF">JHX88_17685</name>
    <name evidence="8" type="ORF">SAMN05421772_13121</name>
</gene>
<name>A0AA45W8L1_9RHOB</name>
<keyword evidence="3" id="KW-0813">Transport</keyword>
<evidence type="ECO:0000313" key="11">
    <source>
        <dbReference type="Proteomes" id="UP001215549"/>
    </source>
</evidence>
<proteinExistence type="inferred from homology"/>
<evidence type="ECO:0000256" key="7">
    <source>
        <dbReference type="SAM" id="SignalP"/>
    </source>
</evidence>
<dbReference type="AlphaFoldDB" id="A0AA45W8L1"/>
<dbReference type="Gene3D" id="3.40.50.1980">
    <property type="entry name" value="Nitrogenase molybdenum iron protein domain"/>
    <property type="match status" value="3"/>
</dbReference>
<dbReference type="EMBL" id="FTOU01000031">
    <property type="protein sequence ID" value="SIT17488.1"/>
    <property type="molecule type" value="Genomic_DNA"/>
</dbReference>
<keyword evidence="5" id="KW-0862">Zinc</keyword>
<evidence type="ECO:0000256" key="3">
    <source>
        <dbReference type="ARBA" id="ARBA00022448"/>
    </source>
</evidence>
<reference evidence="8 10" key="1">
    <citation type="submission" date="2017-01" db="EMBL/GenBank/DDBJ databases">
        <authorList>
            <person name="Varghese N."/>
            <person name="Submissions S."/>
        </authorList>
    </citation>
    <scope>NUCLEOTIDE SEQUENCE [LARGE SCALE GENOMIC DNA]</scope>
    <source>
        <strain evidence="8 10">DSM 18447</strain>
    </source>
</reference>
<evidence type="ECO:0000256" key="1">
    <source>
        <dbReference type="ARBA" id="ARBA00011028"/>
    </source>
</evidence>
<evidence type="ECO:0000313" key="10">
    <source>
        <dbReference type="Proteomes" id="UP000186216"/>
    </source>
</evidence>
<evidence type="ECO:0000256" key="6">
    <source>
        <dbReference type="SAM" id="MobiDB-lite"/>
    </source>
</evidence>
<feature type="region of interest" description="Disordered" evidence="6">
    <location>
        <begin position="110"/>
        <end position="188"/>
    </location>
</feature>
<feature type="signal peptide" evidence="7">
    <location>
        <begin position="1"/>
        <end position="19"/>
    </location>
</feature>
<organism evidence="8 10">
    <name type="scientific">Paracoccus saliphilus</name>
    <dbReference type="NCBI Taxonomy" id="405559"/>
    <lineage>
        <taxon>Bacteria</taxon>
        <taxon>Pseudomonadati</taxon>
        <taxon>Pseudomonadota</taxon>
        <taxon>Alphaproteobacteria</taxon>
        <taxon>Rhodobacterales</taxon>
        <taxon>Paracoccaceae</taxon>
        <taxon>Paracoccus</taxon>
    </lineage>
</organism>
<feature type="chain" id="PRO_5041324738" description="High-affinity zinc uptake system protein ZnuA" evidence="7">
    <location>
        <begin position="20"/>
        <end position="355"/>
    </location>
</feature>
<dbReference type="GO" id="GO:0006829">
    <property type="term" value="P:zinc ion transport"/>
    <property type="evidence" value="ECO:0007669"/>
    <property type="project" value="UniProtKB-KW"/>
</dbReference>
<keyword evidence="4 7" id="KW-0732">Signal</keyword>
<evidence type="ECO:0000256" key="4">
    <source>
        <dbReference type="ARBA" id="ARBA00022729"/>
    </source>
</evidence>
<evidence type="ECO:0000256" key="2">
    <source>
        <dbReference type="ARBA" id="ARBA00015915"/>
    </source>
</evidence>
<feature type="compositionally biased region" description="Basic and acidic residues" evidence="6">
    <location>
        <begin position="112"/>
        <end position="184"/>
    </location>
</feature>
<dbReference type="SUPFAM" id="SSF53807">
    <property type="entry name" value="Helical backbone' metal receptor"/>
    <property type="match status" value="1"/>
</dbReference>
<dbReference type="RefSeq" id="WP_076529005.1">
    <property type="nucleotide sequence ID" value="NZ_CP067140.1"/>
</dbReference>
<keyword evidence="5" id="KW-0406">Ion transport</keyword>
<dbReference type="Proteomes" id="UP000186216">
    <property type="component" value="Unassembled WGS sequence"/>
</dbReference>
<dbReference type="PANTHER" id="PTHR42953:SF3">
    <property type="entry name" value="HIGH-AFFINITY ZINC UPTAKE SYSTEM PROTEIN ZNUA"/>
    <property type="match status" value="1"/>
</dbReference>
<dbReference type="GO" id="GO:0046872">
    <property type="term" value="F:metal ion binding"/>
    <property type="evidence" value="ECO:0007669"/>
    <property type="project" value="InterPro"/>
</dbReference>
<dbReference type="PANTHER" id="PTHR42953">
    <property type="entry name" value="HIGH-AFFINITY ZINC UPTAKE SYSTEM PROTEIN ZNUA-RELATED"/>
    <property type="match status" value="1"/>
</dbReference>
<comment type="similarity">
    <text evidence="1">Belongs to the bacterial solute-binding protein 9 family.</text>
</comment>